<dbReference type="KEGG" id="aaf:AURANDRAFT_61037"/>
<dbReference type="EMBL" id="GL833121">
    <property type="protein sequence ID" value="EGB11829.1"/>
    <property type="molecule type" value="Genomic_DNA"/>
</dbReference>
<evidence type="ECO:0000256" key="2">
    <source>
        <dbReference type="ARBA" id="ARBA00006285"/>
    </source>
</evidence>
<evidence type="ECO:0000256" key="5">
    <source>
        <dbReference type="SAM" id="MobiDB-lite"/>
    </source>
</evidence>
<dbReference type="InterPro" id="IPR029018">
    <property type="entry name" value="Hex-like_dom2"/>
</dbReference>
<organism evidence="8">
    <name type="scientific">Aureococcus anophagefferens</name>
    <name type="common">Harmful bloom alga</name>
    <dbReference type="NCBI Taxonomy" id="44056"/>
    <lineage>
        <taxon>Eukaryota</taxon>
        <taxon>Sar</taxon>
        <taxon>Stramenopiles</taxon>
        <taxon>Ochrophyta</taxon>
        <taxon>Pelagophyceae</taxon>
        <taxon>Pelagomonadales</taxon>
        <taxon>Pelagomonadaceae</taxon>
        <taxon>Aureococcus</taxon>
    </lineage>
</organism>
<dbReference type="PANTHER" id="PTHR22600:SF21">
    <property type="entry name" value="BETA-HEXOSAMINIDASE A"/>
    <property type="match status" value="1"/>
</dbReference>
<feature type="compositionally biased region" description="Low complexity" evidence="5">
    <location>
        <begin position="1015"/>
        <end position="1028"/>
    </location>
</feature>
<protein>
    <recommendedName>
        <fullName evidence="3">beta-N-acetylhexosaminidase</fullName>
        <ecNumber evidence="3">3.2.1.52</ecNumber>
    </recommendedName>
</protein>
<feature type="region of interest" description="Disordered" evidence="5">
    <location>
        <begin position="996"/>
        <end position="1072"/>
    </location>
</feature>
<keyword evidence="4" id="KW-0378">Hydrolase</keyword>
<feature type="compositionally biased region" description="Basic residues" evidence="5">
    <location>
        <begin position="481"/>
        <end position="490"/>
    </location>
</feature>
<evidence type="ECO:0000256" key="4">
    <source>
        <dbReference type="ARBA" id="ARBA00022801"/>
    </source>
</evidence>
<dbReference type="AlphaFoldDB" id="F0XYU5"/>
<evidence type="ECO:0000313" key="7">
    <source>
        <dbReference type="EMBL" id="EGB11829.1"/>
    </source>
</evidence>
<dbReference type="OrthoDB" id="428480at2759"/>
<dbReference type="GO" id="GO:0016020">
    <property type="term" value="C:membrane"/>
    <property type="evidence" value="ECO:0007669"/>
    <property type="project" value="TreeGrafter"/>
</dbReference>
<evidence type="ECO:0000313" key="8">
    <source>
        <dbReference type="Proteomes" id="UP000002729"/>
    </source>
</evidence>
<reference evidence="7 8" key="1">
    <citation type="journal article" date="2011" name="Proc. Natl. Acad. Sci. U.S.A.">
        <title>Niche of harmful alga Aureococcus anophagefferens revealed through ecogenomics.</title>
        <authorList>
            <person name="Gobler C.J."/>
            <person name="Berry D.L."/>
            <person name="Dyhrman S.T."/>
            <person name="Wilhelm S.W."/>
            <person name="Salamov A."/>
            <person name="Lobanov A.V."/>
            <person name="Zhang Y."/>
            <person name="Collier J.L."/>
            <person name="Wurch L.L."/>
            <person name="Kustka A.B."/>
            <person name="Dill B.D."/>
            <person name="Shah M."/>
            <person name="VerBerkmoes N.C."/>
            <person name="Kuo A."/>
            <person name="Terry A."/>
            <person name="Pangilinan J."/>
            <person name="Lindquist E.A."/>
            <person name="Lucas S."/>
            <person name="Paulsen I.T."/>
            <person name="Hattenrath-Lehmann T.K."/>
            <person name="Talmage S.C."/>
            <person name="Walker E.A."/>
            <person name="Koch F."/>
            <person name="Burson A.M."/>
            <person name="Marcoval M.A."/>
            <person name="Tang Y.Z."/>
            <person name="Lecleir G.R."/>
            <person name="Coyne K.J."/>
            <person name="Berg G.M."/>
            <person name="Bertrand E.M."/>
            <person name="Saito M.A."/>
            <person name="Gladyshev V.N."/>
            <person name="Grigoriev I.V."/>
        </authorList>
    </citation>
    <scope>NUCLEOTIDE SEQUENCE [LARGE SCALE GENOMIC DNA]</scope>
    <source>
        <strain evidence="8">CCMP 1984</strain>
    </source>
</reference>
<comment type="catalytic activity">
    <reaction evidence="1">
        <text>Hydrolysis of terminal non-reducing N-acetyl-D-hexosamine residues in N-acetyl-beta-D-hexosaminides.</text>
        <dbReference type="EC" id="3.2.1.52"/>
    </reaction>
</comment>
<dbReference type="Proteomes" id="UP000002729">
    <property type="component" value="Unassembled WGS sequence"/>
</dbReference>
<evidence type="ECO:0000256" key="1">
    <source>
        <dbReference type="ARBA" id="ARBA00001231"/>
    </source>
</evidence>
<dbReference type="SUPFAM" id="SSF55545">
    <property type="entry name" value="beta-N-acetylhexosaminidase-like domain"/>
    <property type="match status" value="1"/>
</dbReference>
<feature type="domain" description="Glycoside hydrolase family 20 catalytic" evidence="6">
    <location>
        <begin position="224"/>
        <end position="361"/>
    </location>
</feature>
<dbReference type="GO" id="GO:0004563">
    <property type="term" value="F:beta-N-acetylhexosaminidase activity"/>
    <property type="evidence" value="ECO:0007669"/>
    <property type="project" value="UniProtKB-EC"/>
</dbReference>
<evidence type="ECO:0000256" key="3">
    <source>
        <dbReference type="ARBA" id="ARBA00012663"/>
    </source>
</evidence>
<dbReference type="PANTHER" id="PTHR22600">
    <property type="entry name" value="BETA-HEXOSAMINIDASE"/>
    <property type="match status" value="1"/>
</dbReference>
<dbReference type="PRINTS" id="PR00738">
    <property type="entry name" value="GLHYDRLASE20"/>
</dbReference>
<proteinExistence type="inferred from homology"/>
<dbReference type="EC" id="3.2.1.52" evidence="3"/>
<accession>F0XYU5</accession>
<dbReference type="InterPro" id="IPR015883">
    <property type="entry name" value="Glyco_hydro_20_cat"/>
</dbReference>
<dbReference type="Gene3D" id="3.20.20.80">
    <property type="entry name" value="Glycosidases"/>
    <property type="match status" value="2"/>
</dbReference>
<dbReference type="InterPro" id="IPR025705">
    <property type="entry name" value="Beta_hexosaminidase_sua/sub"/>
</dbReference>
<dbReference type="RefSeq" id="XP_009032952.1">
    <property type="nucleotide sequence ID" value="XM_009034704.1"/>
</dbReference>
<dbReference type="eggNOG" id="KOG2499">
    <property type="taxonomic scope" value="Eukaryota"/>
</dbReference>
<dbReference type="GeneID" id="20223285"/>
<feature type="compositionally biased region" description="Basic residues" evidence="5">
    <location>
        <begin position="518"/>
        <end position="531"/>
    </location>
</feature>
<feature type="region of interest" description="Disordered" evidence="5">
    <location>
        <begin position="516"/>
        <end position="550"/>
    </location>
</feature>
<comment type="similarity">
    <text evidence="2">Belongs to the glycosyl hydrolase 20 family.</text>
</comment>
<dbReference type="GO" id="GO:0005975">
    <property type="term" value="P:carbohydrate metabolic process"/>
    <property type="evidence" value="ECO:0007669"/>
    <property type="project" value="InterPro"/>
</dbReference>
<feature type="compositionally biased region" description="Pro residues" evidence="5">
    <location>
        <begin position="1061"/>
        <end position="1072"/>
    </location>
</feature>
<dbReference type="InParanoid" id="F0XYU5"/>
<dbReference type="Gene3D" id="3.30.379.10">
    <property type="entry name" value="Chitobiase/beta-hexosaminidase domain 2-like"/>
    <property type="match status" value="1"/>
</dbReference>
<keyword evidence="8" id="KW-1185">Reference proteome</keyword>
<evidence type="ECO:0000259" key="6">
    <source>
        <dbReference type="Pfam" id="PF00728"/>
    </source>
</evidence>
<feature type="domain" description="Glycoside hydrolase family 20 catalytic" evidence="6">
    <location>
        <begin position="124"/>
        <end position="213"/>
    </location>
</feature>
<dbReference type="Pfam" id="PF00728">
    <property type="entry name" value="Glyco_hydro_20"/>
    <property type="match status" value="2"/>
</dbReference>
<name>F0XYU5_AURAN</name>
<feature type="region of interest" description="Disordered" evidence="5">
    <location>
        <begin position="382"/>
        <end position="411"/>
    </location>
</feature>
<dbReference type="InterPro" id="IPR017853">
    <property type="entry name" value="GH"/>
</dbReference>
<gene>
    <name evidence="7" type="primary">G3</name>
    <name evidence="7" type="ORF">AURANDRAFT_61037</name>
</gene>
<feature type="region of interest" description="Disordered" evidence="5">
    <location>
        <begin position="469"/>
        <end position="500"/>
    </location>
</feature>
<sequence length="1072" mass="115740">MALEVVEGFRFVAAAPSPRLRRALDRYAGYVANQKTLWTHQTPGETLPLEQIVVRAPDDGAPPAYGDDETFELVIAPGAGSLRAASFAGALRGLEAFAQCTVRLGAKVVVNSTRTNVTGAAAKFAYRGVMVDSSRHFLPVPTLEAILDGMAASALNVLHWHLVDAQSFPWNASFEPALVRGAYRPDLAYQRADLERVVAYAGDRAIRVIPEIDRLARAAGFEKLGGWQEIFDHYGGDDATTPTPPVAGLDPGTAIYAWLAPSWGWGNPASMAARGFDVVSTLGLYLGSDADHGDWRAFYDVHPRSSATRNASSRGYFNVTDPAEASRVLGAEACLWGERADGGDANLALWPRAAAAAEALYVGPDLGDDDAVLARLLRHRQPRPPPSVLGRAMADEPPRGPDAAPPTLYSCSDETMSSRMSMLACACASEFDESAARREERKEDASQGLVVPELPDVAAAFDSAVFAREAESRPDLQRSGSSRRRGKRRGKGDAAGESAFQGLRRAGSEFLWGEERRKIHRHRSKRHRKRSAAAADAPGAAPPPDAADAGDVEAPEAFAAAVVEPPRAPGWYPDPYPRHNHGEHYVIHTLDKMRRYRISRRLLFEHRDAMEASNVFDVYGSPEQGGDERRLFVVTESSKTWNRVCFRPHHSLLLHVEHPSTREVFLTLERPGMEGCCASAPRGGPHTGGGRPLRDVRPGPACCGRCAANSVGDPEVSWGGPKPCLFCCPCGYRCQHELYVHNGLHAGDPLWPGQQKRAKFPTSKAPFSAVFHSLWLDAHPSNHLGHVFQPDALEQLMLDGSPLSPMLELRTRRGDVLGVLEGPTCWGGCCCGDPAFEYKASPSALLPRGGLVHYRERHWARDDEMLLDFHDGEPGDGGATIAVPGVEKMKALAAALLGHYAYFHHNRPGCELKGKPEGWRGPRCTLCAWSLFGHVCPCTCAVPAAADCHCARKLAKTRDDVDARLEQSEFHYARTRNPPPTRTSVFRRASGLVQPHDAFGAATPPGDEPGAEPPRAQAMARDGGGDDAAVARDPVELAAGDLGGGTSAGELDATVRRASVEPPPPPEPAKDA</sequence>
<dbReference type="GO" id="GO:0030203">
    <property type="term" value="P:glycosaminoglycan metabolic process"/>
    <property type="evidence" value="ECO:0007669"/>
    <property type="project" value="TreeGrafter"/>
</dbReference>
<dbReference type="SUPFAM" id="SSF51445">
    <property type="entry name" value="(Trans)glycosidases"/>
    <property type="match status" value="1"/>
</dbReference>